<sequence length="292" mass="32652">MKKNTLYFVAAITLASAQVFAQEAKEYHDIDVKKDVIVRDKAPYAKFAGKVGMSKTDCAVLSLSGDTLISIKGWDYNSENPQFSLMHGYKVVFKPSGKSLIKLLPNVSLISKNHVIDFVLQNRSFSSSRRDSEFKKDLIAGNALDEAVVDEYIALYNGEAEIKNADEYQAKEKEVIKTLYPVKRDLNMPLSYKYEDGVTNVYQDGTKLITIKKEQKANSMSEEWIYTFSKELVEPFHVGDKKFYNITIATATLNSFPKLYVNAKGKAQSVKVAALGNAESALVDILVANKDL</sequence>
<protein>
    <submittedName>
        <fullName evidence="2">Uncharacterized protein</fullName>
    </submittedName>
</protein>
<organism evidence="2 3">
    <name type="scientific">Dawidia cretensis</name>
    <dbReference type="NCBI Taxonomy" id="2782350"/>
    <lineage>
        <taxon>Bacteria</taxon>
        <taxon>Pseudomonadati</taxon>
        <taxon>Bacteroidota</taxon>
        <taxon>Cytophagia</taxon>
        <taxon>Cytophagales</taxon>
        <taxon>Chryseotaleaceae</taxon>
        <taxon>Dawidia</taxon>
    </lineage>
</organism>
<keyword evidence="3" id="KW-1185">Reference proteome</keyword>
<gene>
    <name evidence="2" type="ORF">KK062_15800</name>
</gene>
<dbReference type="AlphaFoldDB" id="A0AAP2GVX0"/>
<dbReference type="RefSeq" id="WP_254085286.1">
    <property type="nucleotide sequence ID" value="NZ_JAHESE010000015.1"/>
</dbReference>
<dbReference type="Proteomes" id="UP001319080">
    <property type="component" value="Unassembled WGS sequence"/>
</dbReference>
<evidence type="ECO:0000313" key="2">
    <source>
        <dbReference type="EMBL" id="MBT1709707.1"/>
    </source>
</evidence>
<accession>A0AAP2GVX0</accession>
<evidence type="ECO:0000256" key="1">
    <source>
        <dbReference type="SAM" id="SignalP"/>
    </source>
</evidence>
<keyword evidence="1" id="KW-0732">Signal</keyword>
<feature type="chain" id="PRO_5043043465" evidence="1">
    <location>
        <begin position="22"/>
        <end position="292"/>
    </location>
</feature>
<name>A0AAP2GVX0_9BACT</name>
<reference evidence="2 3" key="1">
    <citation type="submission" date="2021-05" db="EMBL/GenBank/DDBJ databases">
        <title>A Polyphasic approach of four new species of the genus Ohtaekwangia: Ohtaekwangia histidinii sp. nov., Ohtaekwangia cretensis sp. nov., Ohtaekwangia indiensis sp. nov., Ohtaekwangia reichenbachii sp. nov. from diverse environment.</title>
        <authorList>
            <person name="Octaviana S."/>
        </authorList>
    </citation>
    <scope>NUCLEOTIDE SEQUENCE [LARGE SCALE GENOMIC DNA]</scope>
    <source>
        <strain evidence="2 3">PWU5</strain>
    </source>
</reference>
<feature type="signal peptide" evidence="1">
    <location>
        <begin position="1"/>
        <end position="21"/>
    </location>
</feature>
<dbReference type="EMBL" id="JAHESE010000015">
    <property type="protein sequence ID" value="MBT1709707.1"/>
    <property type="molecule type" value="Genomic_DNA"/>
</dbReference>
<proteinExistence type="predicted"/>
<comment type="caution">
    <text evidence="2">The sequence shown here is derived from an EMBL/GenBank/DDBJ whole genome shotgun (WGS) entry which is preliminary data.</text>
</comment>
<evidence type="ECO:0000313" key="3">
    <source>
        <dbReference type="Proteomes" id="UP001319080"/>
    </source>
</evidence>